<dbReference type="EMBL" id="BA000026">
    <property type="protein sequence ID" value="BAC43814.1"/>
    <property type="molecule type" value="Genomic_DNA"/>
</dbReference>
<gene>
    <name evidence="1" type="ordered locus">MYPE240</name>
</gene>
<reference evidence="1 2" key="1">
    <citation type="journal article" date="2002" name="Nucleic Acids Res.">
        <title>The complete genomic sequence of Mycoplasma penetrans, an intracellular bacterial pathogen in humans.</title>
        <authorList>
            <person name="Sasaki Y."/>
            <person name="Ishikawa J."/>
            <person name="Yamashita A."/>
            <person name="Oshima K."/>
            <person name="Kenri T."/>
            <person name="Furuya K."/>
            <person name="Yoshino C."/>
            <person name="Horino A."/>
            <person name="Shiba T."/>
            <person name="Sasaki T."/>
            <person name="Hattori M."/>
        </authorList>
    </citation>
    <scope>NUCLEOTIDE SEQUENCE [LARGE SCALE GENOMIC DNA]</scope>
    <source>
        <strain evidence="1 2">HF-2</strain>
    </source>
</reference>
<organism evidence="1 2">
    <name type="scientific">Malacoplasma penetrans (strain HF-2)</name>
    <name type="common">Mycoplasma penetrans</name>
    <dbReference type="NCBI Taxonomy" id="272633"/>
    <lineage>
        <taxon>Bacteria</taxon>
        <taxon>Bacillati</taxon>
        <taxon>Mycoplasmatota</taxon>
        <taxon>Mycoplasmoidales</taxon>
        <taxon>Mycoplasmoidaceae</taxon>
        <taxon>Malacoplasma</taxon>
    </lineage>
</organism>
<evidence type="ECO:0000313" key="2">
    <source>
        <dbReference type="Proteomes" id="UP000002522"/>
    </source>
</evidence>
<dbReference type="HOGENOM" id="CLU_1342054_0_0_14"/>
<accession>Q8EX26</accession>
<keyword evidence="2" id="KW-1185">Reference proteome</keyword>
<sequence length="204" mass="24898">MLIMLKKFFYKVNWNECLYLYRTGGSKHIENLLNDLYFTILSKWIWKHLKSKEPLFDDLQLFGYESFKKIINTMDYKNKDFIRWTVSCLIYSYKNELRKQKTKNKAWDDLDFNSLNIISDIFYKSPSEIYENKENDKIKSQWFKKALKEVNSALFEQIVSYKNQGYTHKEISKLLNKSLDQIRGCWNYYKQKIFELSIRDQIFK</sequence>
<name>Q8EX26_MALP2</name>
<protein>
    <submittedName>
        <fullName evidence="1">Uncharacterized protein</fullName>
    </submittedName>
</protein>
<dbReference type="Proteomes" id="UP000002522">
    <property type="component" value="Chromosome"/>
</dbReference>
<dbReference type="InParanoid" id="Q8EX26"/>
<evidence type="ECO:0000313" key="1">
    <source>
        <dbReference type="EMBL" id="BAC43814.1"/>
    </source>
</evidence>
<dbReference type="KEGG" id="mpe:MYPE240"/>
<dbReference type="STRING" id="272633.gene:10731115"/>
<proteinExistence type="predicted"/>
<dbReference type="AlphaFoldDB" id="Q8EX26"/>